<protein>
    <submittedName>
        <fullName evidence="2">ATP synthase F0 subunit 8</fullName>
    </submittedName>
</protein>
<name>A0A343UMQ3_9NEOP</name>
<organism evidence="2">
    <name type="scientific">Odontomantis sp. JZ-2017</name>
    <dbReference type="NCBI Taxonomy" id="2033297"/>
    <lineage>
        <taxon>Eukaryota</taxon>
        <taxon>Metazoa</taxon>
        <taxon>Ecdysozoa</taxon>
        <taxon>Arthropoda</taxon>
        <taxon>Hexapoda</taxon>
        <taxon>Insecta</taxon>
        <taxon>Pterygota</taxon>
        <taxon>Neoptera</taxon>
        <taxon>Polyneoptera</taxon>
        <taxon>Dictyoptera</taxon>
        <taxon>Mantodea</taxon>
        <taxon>Eumantodea</taxon>
        <taxon>Hymenopoidea</taxon>
        <taxon>Hymenopodidae</taxon>
        <taxon>Acromantinae</taxon>
        <taxon>Odontomantis</taxon>
    </lineage>
</organism>
<sequence length="52" mass="6442">MPQMMPLNWLMLFMFFSILMILFNVMNYYMSINKSYLISPIKSKIKTLNWKW</sequence>
<reference evidence="2" key="2">
    <citation type="journal article" date="2018" name="Int. J. Biol. Macromol.">
        <title>Higher tRNA gene duplication in mitogenomes of praying mantises (Dictyoptera, Mantodea) and the phylogeny within Mantodea.</title>
        <authorList>
            <person name="Zhang L.-P."/>
            <person name="Yu D.-N."/>
            <person name="Storey K.B."/>
            <person name="Cheng H.-Y."/>
            <person name="Zhang J.-Y."/>
        </authorList>
    </citation>
    <scope>NUCLEOTIDE SEQUENCE</scope>
</reference>
<reference evidence="2" key="1">
    <citation type="submission" date="2017-02" db="EMBL/GenBank/DDBJ databases">
        <authorList>
            <person name="Peterson S.W."/>
        </authorList>
    </citation>
    <scope>NUCLEOTIDE SEQUENCE</scope>
</reference>
<geneLocation type="mitochondrion" evidence="2"/>
<dbReference type="AlphaFoldDB" id="A0A343UMQ3"/>
<keyword evidence="1" id="KW-1133">Transmembrane helix</keyword>
<evidence type="ECO:0000313" key="2">
    <source>
        <dbReference type="EMBL" id="AVE15553.1"/>
    </source>
</evidence>
<evidence type="ECO:0000256" key="1">
    <source>
        <dbReference type="SAM" id="Phobius"/>
    </source>
</evidence>
<dbReference type="EMBL" id="KY689121">
    <property type="protein sequence ID" value="AVE15553.1"/>
    <property type="molecule type" value="Genomic_DNA"/>
</dbReference>
<keyword evidence="2" id="KW-0496">Mitochondrion</keyword>
<keyword evidence="1" id="KW-0812">Transmembrane</keyword>
<keyword evidence="1" id="KW-0472">Membrane</keyword>
<proteinExistence type="predicted"/>
<gene>
    <name evidence="2" type="primary">ATP8</name>
</gene>
<accession>A0A343UMQ3</accession>
<feature type="transmembrane region" description="Helical" evidence="1">
    <location>
        <begin position="6"/>
        <end position="29"/>
    </location>
</feature>